<proteinExistence type="predicted"/>
<protein>
    <submittedName>
        <fullName evidence="1">Uncharacterized protein</fullName>
    </submittedName>
</protein>
<evidence type="ECO:0000313" key="2">
    <source>
        <dbReference type="Proteomes" id="UP001185331"/>
    </source>
</evidence>
<dbReference type="RefSeq" id="WP_309853672.1">
    <property type="nucleotide sequence ID" value="NZ_JAVDQJ010000004.1"/>
</dbReference>
<organism evidence="1 2">
    <name type="scientific">Deinococcus soli</name>
    <name type="common">ex Cha et al. 2016</name>
    <dbReference type="NCBI Taxonomy" id="1309411"/>
    <lineage>
        <taxon>Bacteria</taxon>
        <taxon>Thermotogati</taxon>
        <taxon>Deinococcota</taxon>
        <taxon>Deinococci</taxon>
        <taxon>Deinococcales</taxon>
        <taxon>Deinococcaceae</taxon>
        <taxon>Deinococcus</taxon>
    </lineage>
</organism>
<evidence type="ECO:0000313" key="1">
    <source>
        <dbReference type="EMBL" id="MDR6218895.1"/>
    </source>
</evidence>
<dbReference type="AlphaFoldDB" id="A0AAE3XBS5"/>
<dbReference type="Proteomes" id="UP001185331">
    <property type="component" value="Unassembled WGS sequence"/>
</dbReference>
<sequence length="154" mass="17476">MAHPQPLTLKRSTILRYALTTHVTDEGATDIPDFRGVPLTRATAHQILRALDAHPSSPPTHLRVWYKTVLLPFGEAELRQLHASGHLTLDQRHVSATRRLLREAETERQLLRLNAHGAVLTPEELFLARGITQLRRLMEAYLPSHEGLVPFQKH</sequence>
<dbReference type="EMBL" id="JAVDQK010000005">
    <property type="protein sequence ID" value="MDR6218895.1"/>
    <property type="molecule type" value="Genomic_DNA"/>
</dbReference>
<comment type="caution">
    <text evidence="1">The sequence shown here is derived from an EMBL/GenBank/DDBJ whole genome shotgun (WGS) entry which is preliminary data.</text>
</comment>
<gene>
    <name evidence="1" type="ORF">J2Y00_002492</name>
</gene>
<accession>A0AAE3XBS5</accession>
<name>A0AAE3XBS5_9DEIO</name>
<reference evidence="1" key="1">
    <citation type="submission" date="2023-07" db="EMBL/GenBank/DDBJ databases">
        <title>Sorghum-associated microbial communities from plants grown in Nebraska, USA.</title>
        <authorList>
            <person name="Schachtman D."/>
        </authorList>
    </citation>
    <scope>NUCLEOTIDE SEQUENCE</scope>
    <source>
        <strain evidence="1">BE330</strain>
    </source>
</reference>